<dbReference type="Pfam" id="PF07969">
    <property type="entry name" value="Amidohydro_3"/>
    <property type="match status" value="1"/>
</dbReference>
<evidence type="ECO:0000256" key="2">
    <source>
        <dbReference type="ARBA" id="ARBA00022801"/>
    </source>
</evidence>
<dbReference type="KEGG" id="pswu:SY83_01300"/>
<evidence type="ECO:0000259" key="3">
    <source>
        <dbReference type="Pfam" id="PF07969"/>
    </source>
</evidence>
<dbReference type="InterPro" id="IPR052349">
    <property type="entry name" value="Metallo-hydrolase_Enzymes"/>
</dbReference>
<dbReference type="Gene3D" id="2.30.40.10">
    <property type="entry name" value="Urease, subunit C, domain 1"/>
    <property type="match status" value="1"/>
</dbReference>
<evidence type="ECO:0000256" key="1">
    <source>
        <dbReference type="ARBA" id="ARBA00022723"/>
    </source>
</evidence>
<dbReference type="Gene3D" id="3.20.20.140">
    <property type="entry name" value="Metal-dependent hydrolases"/>
    <property type="match status" value="1"/>
</dbReference>
<evidence type="ECO:0000313" key="5">
    <source>
        <dbReference type="Proteomes" id="UP000076927"/>
    </source>
</evidence>
<dbReference type="CDD" id="cd01293">
    <property type="entry name" value="Bact_CD"/>
    <property type="match status" value="1"/>
</dbReference>
<organism evidence="4 5">
    <name type="scientific">Paenibacillus swuensis</name>
    <dbReference type="NCBI Taxonomy" id="1178515"/>
    <lineage>
        <taxon>Bacteria</taxon>
        <taxon>Bacillati</taxon>
        <taxon>Bacillota</taxon>
        <taxon>Bacilli</taxon>
        <taxon>Bacillales</taxon>
        <taxon>Paenibacillaceae</taxon>
        <taxon>Paenibacillus</taxon>
    </lineage>
</organism>
<dbReference type="SUPFAM" id="SSF51556">
    <property type="entry name" value="Metallo-dependent hydrolases"/>
    <property type="match status" value="1"/>
</dbReference>
<keyword evidence="5" id="KW-1185">Reference proteome</keyword>
<keyword evidence="1" id="KW-0479">Metal-binding</keyword>
<dbReference type="GO" id="GO:0016814">
    <property type="term" value="F:hydrolase activity, acting on carbon-nitrogen (but not peptide) bonds, in cyclic amidines"/>
    <property type="evidence" value="ECO:0007669"/>
    <property type="project" value="UniProtKB-ARBA"/>
</dbReference>
<gene>
    <name evidence="4" type="ORF">SY83_01300</name>
</gene>
<feature type="domain" description="Amidohydrolase 3" evidence="3">
    <location>
        <begin position="89"/>
        <end position="433"/>
    </location>
</feature>
<dbReference type="PATRIC" id="fig|1178515.4.peg.233"/>
<dbReference type="RefSeq" id="WP_068603520.1">
    <property type="nucleotide sequence ID" value="NZ_CP011388.1"/>
</dbReference>
<dbReference type="Proteomes" id="UP000076927">
    <property type="component" value="Chromosome"/>
</dbReference>
<dbReference type="InterPro" id="IPR032466">
    <property type="entry name" value="Metal_Hydrolase"/>
</dbReference>
<reference evidence="4 5" key="1">
    <citation type="submission" date="2015-01" db="EMBL/GenBank/DDBJ databases">
        <title>Paenibacillus swuensis/DY6/whole genome sequencing.</title>
        <authorList>
            <person name="Kim M.K."/>
            <person name="Srinivasan S."/>
            <person name="Lee J.-J."/>
        </authorList>
    </citation>
    <scope>NUCLEOTIDE SEQUENCE [LARGE SCALE GENOMIC DNA]</scope>
    <source>
        <strain evidence="4 5">DY6</strain>
    </source>
</reference>
<dbReference type="NCBIfam" id="NF005312">
    <property type="entry name" value="PRK06846.1"/>
    <property type="match status" value="1"/>
</dbReference>
<dbReference type="EMBL" id="CP011388">
    <property type="protein sequence ID" value="ANE45188.1"/>
    <property type="molecule type" value="Genomic_DNA"/>
</dbReference>
<sequence>MKEAAYWLTNVTLEKGFRREDGRITGTETERCHLRIEDGVIAKIVPGTTPLSELDGCGDIPLSQRNVTEGDIPLTQRDVAGNIPLPQQDAFGMLLLPPFRDMHIHIDKTYYSGPWKAVRPATSIFSRLQQEETLLLELLPTARERAEAIIGLLLSHGTTHIRTHCNVDPYTGLGNLEATLAALESYKGKVTHEIVAFPQHGLLRSGVTGLAREALRMGATHMGGVDPATVDLDIEKSLHTIMELAVEADAAVDIHIHDPGHLGVFTFRRLAALTEDAGWQGRVTFSHAIGLADVAPEVQADVAAQLAAQGIDITSTVPINRPTIPVPLLTTAGVGVSLGDDSITDHWSPFGQGDALEKAGRLAERFGWSAERPLAKALGYITGGVLPLDRDGNRSWPVVGDEASGVLVRASCSSEAVARRAKREAVLKEGRIVSGALH</sequence>
<name>A0A172TDS3_9BACL</name>
<dbReference type="FunFam" id="3.20.20.140:FF:000019">
    <property type="entry name" value="Cytosine deaminase"/>
    <property type="match status" value="1"/>
</dbReference>
<protein>
    <submittedName>
        <fullName evidence="4">Deaminase</fullName>
    </submittedName>
</protein>
<evidence type="ECO:0000313" key="4">
    <source>
        <dbReference type="EMBL" id="ANE45188.1"/>
    </source>
</evidence>
<dbReference type="GO" id="GO:0046872">
    <property type="term" value="F:metal ion binding"/>
    <property type="evidence" value="ECO:0007669"/>
    <property type="project" value="UniProtKB-KW"/>
</dbReference>
<dbReference type="OrthoDB" id="9815027at2"/>
<dbReference type="STRING" id="1178515.SY83_01300"/>
<accession>A0A172TDS3</accession>
<dbReference type="InterPro" id="IPR013108">
    <property type="entry name" value="Amidohydro_3"/>
</dbReference>
<dbReference type="GO" id="GO:0019239">
    <property type="term" value="F:deaminase activity"/>
    <property type="evidence" value="ECO:0007669"/>
    <property type="project" value="UniProtKB-ARBA"/>
</dbReference>
<keyword evidence="2" id="KW-0378">Hydrolase</keyword>
<dbReference type="PANTHER" id="PTHR32027:SF9">
    <property type="entry name" value="BLL3847 PROTEIN"/>
    <property type="match status" value="1"/>
</dbReference>
<proteinExistence type="predicted"/>
<dbReference type="AlphaFoldDB" id="A0A172TDS3"/>
<dbReference type="InterPro" id="IPR011059">
    <property type="entry name" value="Metal-dep_hydrolase_composite"/>
</dbReference>
<dbReference type="PANTHER" id="PTHR32027">
    <property type="entry name" value="CYTOSINE DEAMINASE"/>
    <property type="match status" value="1"/>
</dbReference>